<dbReference type="Pfam" id="PF07732">
    <property type="entry name" value="Cu-oxidase_3"/>
    <property type="match status" value="1"/>
</dbReference>
<dbReference type="NCBIfam" id="TIGR03389">
    <property type="entry name" value="laccase"/>
    <property type="match status" value="1"/>
</dbReference>
<keyword evidence="12" id="KW-0439">Lignin degradation</keyword>
<dbReference type="SUPFAM" id="SSF49503">
    <property type="entry name" value="Cupredoxins"/>
    <property type="match status" value="3"/>
</dbReference>
<protein>
    <recommendedName>
        <fullName evidence="5">laccase</fullName>
        <ecNumber evidence="5">1.10.3.2</ecNumber>
    </recommendedName>
</protein>
<feature type="non-terminal residue" evidence="16">
    <location>
        <position position="549"/>
    </location>
</feature>
<keyword evidence="8" id="KW-0479">Metal-binding</keyword>
<dbReference type="CDD" id="cd13875">
    <property type="entry name" value="CuRO_2_LCC_plant"/>
    <property type="match status" value="1"/>
</dbReference>
<evidence type="ECO:0000256" key="4">
    <source>
        <dbReference type="ARBA" id="ARBA00010609"/>
    </source>
</evidence>
<dbReference type="OrthoDB" id="2121828at2759"/>
<evidence type="ECO:0000259" key="14">
    <source>
        <dbReference type="Pfam" id="PF07731"/>
    </source>
</evidence>
<dbReference type="InterPro" id="IPR008972">
    <property type="entry name" value="Cupredoxin"/>
</dbReference>
<evidence type="ECO:0000259" key="13">
    <source>
        <dbReference type="Pfam" id="PF00394"/>
    </source>
</evidence>
<dbReference type="GO" id="GO:0046274">
    <property type="term" value="P:lignin catabolic process"/>
    <property type="evidence" value="ECO:0007669"/>
    <property type="project" value="UniProtKB-KW"/>
</dbReference>
<comment type="catalytic activity">
    <reaction evidence="1">
        <text>4 hydroquinone + O2 = 4 benzosemiquinone + 2 H2O</text>
        <dbReference type="Rhea" id="RHEA:11276"/>
        <dbReference type="ChEBI" id="CHEBI:15377"/>
        <dbReference type="ChEBI" id="CHEBI:15379"/>
        <dbReference type="ChEBI" id="CHEBI:17594"/>
        <dbReference type="ChEBI" id="CHEBI:17977"/>
        <dbReference type="EC" id="1.10.3.2"/>
    </reaction>
</comment>
<comment type="cofactor">
    <cofactor evidence="2">
        <name>Cu cation</name>
        <dbReference type="ChEBI" id="CHEBI:23378"/>
    </cofactor>
</comment>
<evidence type="ECO:0000313" key="17">
    <source>
        <dbReference type="Proteomes" id="UP000631114"/>
    </source>
</evidence>
<evidence type="ECO:0000256" key="2">
    <source>
        <dbReference type="ARBA" id="ARBA00001935"/>
    </source>
</evidence>
<feature type="domain" description="Plastocyanin-like" evidence="14">
    <location>
        <begin position="396"/>
        <end position="530"/>
    </location>
</feature>
<feature type="domain" description="Plastocyanin-like" evidence="13">
    <location>
        <begin position="155"/>
        <end position="280"/>
    </location>
</feature>
<evidence type="ECO:0000256" key="11">
    <source>
        <dbReference type="ARBA" id="ARBA00023008"/>
    </source>
</evidence>
<comment type="subcellular location">
    <subcellularLocation>
        <location evidence="3">Secreted</location>
        <location evidence="3">Extracellular space</location>
        <location evidence="3">Apoplast</location>
    </subcellularLocation>
</comment>
<dbReference type="InterPro" id="IPR017761">
    <property type="entry name" value="Laccase"/>
</dbReference>
<keyword evidence="10" id="KW-0560">Oxidoreductase</keyword>
<dbReference type="GO" id="GO:0005507">
    <property type="term" value="F:copper ion binding"/>
    <property type="evidence" value="ECO:0007669"/>
    <property type="project" value="InterPro"/>
</dbReference>
<keyword evidence="7" id="KW-0964">Secreted</keyword>
<proteinExistence type="inferred from homology"/>
<dbReference type="InterPro" id="IPR011706">
    <property type="entry name" value="Cu-oxidase_C"/>
</dbReference>
<dbReference type="EC" id="1.10.3.2" evidence="5"/>
<comment type="similarity">
    <text evidence="4">Belongs to the multicopper oxidase family.</text>
</comment>
<keyword evidence="9" id="KW-0677">Repeat</keyword>
<evidence type="ECO:0000259" key="15">
    <source>
        <dbReference type="Pfam" id="PF07732"/>
    </source>
</evidence>
<dbReference type="Pfam" id="PF07731">
    <property type="entry name" value="Cu-oxidase_2"/>
    <property type="match status" value="1"/>
</dbReference>
<evidence type="ECO:0000256" key="5">
    <source>
        <dbReference type="ARBA" id="ARBA00012297"/>
    </source>
</evidence>
<evidence type="ECO:0000256" key="9">
    <source>
        <dbReference type="ARBA" id="ARBA00022737"/>
    </source>
</evidence>
<evidence type="ECO:0000256" key="10">
    <source>
        <dbReference type="ARBA" id="ARBA00023002"/>
    </source>
</evidence>
<dbReference type="EMBL" id="JADFTS010000002">
    <property type="protein sequence ID" value="KAF9618109.1"/>
    <property type="molecule type" value="Genomic_DNA"/>
</dbReference>
<sequence>VSNRAFRKVCGEQVKPVVNGSIPGPTIKACEGDTIVIHVINNSPYKITIHWHGVFQLFSGWADGPAYVTQCPIIPGTSYTYKFNVTKQEGTLWWHAHFSMLRETVYGALIIHPRRGHSYPFSKPYKEVPILLGAPLNSRRSELPYTDEFMTYGGEPMPSDAFTINGRPGDLYPCSSNKTFKLKVVQGKTYLLRMINAAMSDHLFFKIAQHSFSVVAIDARYTEPYHTDVIVIAPGQSADVLFTANQPLGNYYMAAHPYTTTAPMELAGATTTAIVQYSGATSSKPLMPILPWYNDTMIAHKFFSNLTSLTTNSHWRPVPQSVDEHMFITINMGLEPCGPNITCKMPMDSQPNDMDMDSQYKDSANMNNVSFQFPSKLSMLEAFHHGVQGIYTEDFPNFPPLEFDYTNPNMTMSMELLMIAKKETRVKRLKYNSVVEVVLQNTALMATENHPMHIHGFDFYVLAQGFGNYDPINDPKKFNLVNPQERNTIAVPIAGWAVIRFRANNPGMWLVHCHREPDVLRGQSMAFLIENGPTPSESLPLPPLDLPQC</sequence>
<dbReference type="InterPro" id="IPR011707">
    <property type="entry name" value="Cu-oxidase-like_N"/>
</dbReference>
<keyword evidence="11" id="KW-0186">Copper</keyword>
<dbReference type="InterPro" id="IPR045087">
    <property type="entry name" value="Cu-oxidase_fam"/>
</dbReference>
<dbReference type="Proteomes" id="UP000631114">
    <property type="component" value="Unassembled WGS sequence"/>
</dbReference>
<comment type="caution">
    <text evidence="16">The sequence shown here is derived from an EMBL/GenBank/DDBJ whole genome shotgun (WGS) entry which is preliminary data.</text>
</comment>
<keyword evidence="17" id="KW-1185">Reference proteome</keyword>
<name>A0A835IJ88_9MAGN</name>
<dbReference type="InterPro" id="IPR034288">
    <property type="entry name" value="CuRO_1_LCC"/>
</dbReference>
<dbReference type="Gene3D" id="2.60.40.420">
    <property type="entry name" value="Cupredoxins - blue copper proteins"/>
    <property type="match status" value="3"/>
</dbReference>
<dbReference type="GO" id="GO:0052716">
    <property type="term" value="F:hydroquinone:oxygen oxidoreductase activity"/>
    <property type="evidence" value="ECO:0007669"/>
    <property type="project" value="UniProtKB-EC"/>
</dbReference>
<dbReference type="Pfam" id="PF00394">
    <property type="entry name" value="Cu-oxidase"/>
    <property type="match status" value="1"/>
</dbReference>
<accession>A0A835IJ88</accession>
<organism evidence="16 17">
    <name type="scientific">Coptis chinensis</name>
    <dbReference type="NCBI Taxonomy" id="261450"/>
    <lineage>
        <taxon>Eukaryota</taxon>
        <taxon>Viridiplantae</taxon>
        <taxon>Streptophyta</taxon>
        <taxon>Embryophyta</taxon>
        <taxon>Tracheophyta</taxon>
        <taxon>Spermatophyta</taxon>
        <taxon>Magnoliopsida</taxon>
        <taxon>Ranunculales</taxon>
        <taxon>Ranunculaceae</taxon>
        <taxon>Coptidoideae</taxon>
        <taxon>Coptis</taxon>
    </lineage>
</organism>
<gene>
    <name evidence="16" type="ORF">IFM89_000068</name>
</gene>
<reference evidence="16 17" key="1">
    <citation type="submission" date="2020-10" db="EMBL/GenBank/DDBJ databases">
        <title>The Coptis chinensis genome and diversification of protoberbering-type alkaloids.</title>
        <authorList>
            <person name="Wang B."/>
            <person name="Shu S."/>
            <person name="Song C."/>
            <person name="Liu Y."/>
        </authorList>
    </citation>
    <scope>NUCLEOTIDE SEQUENCE [LARGE SCALE GENOMIC DNA]</scope>
    <source>
        <strain evidence="16">HL-2020</strain>
        <tissue evidence="16">Leaf</tissue>
    </source>
</reference>
<dbReference type="PANTHER" id="PTHR11709:SF312">
    <property type="entry name" value="LACCASE"/>
    <property type="match status" value="1"/>
</dbReference>
<evidence type="ECO:0000256" key="7">
    <source>
        <dbReference type="ARBA" id="ARBA00022525"/>
    </source>
</evidence>
<evidence type="ECO:0000256" key="3">
    <source>
        <dbReference type="ARBA" id="ARBA00004271"/>
    </source>
</evidence>
<dbReference type="CDD" id="cd13849">
    <property type="entry name" value="CuRO_1_LCC_plant"/>
    <property type="match status" value="1"/>
</dbReference>
<evidence type="ECO:0000256" key="1">
    <source>
        <dbReference type="ARBA" id="ARBA00000349"/>
    </source>
</evidence>
<feature type="domain" description="Plastocyanin-like" evidence="15">
    <location>
        <begin position="12"/>
        <end position="115"/>
    </location>
</feature>
<dbReference type="PANTHER" id="PTHR11709">
    <property type="entry name" value="MULTI-COPPER OXIDASE"/>
    <property type="match status" value="1"/>
</dbReference>
<evidence type="ECO:0000313" key="16">
    <source>
        <dbReference type="EMBL" id="KAF9618109.1"/>
    </source>
</evidence>
<dbReference type="InterPro" id="IPR034285">
    <property type="entry name" value="CuRO_2_LCC"/>
</dbReference>
<evidence type="ECO:0000256" key="6">
    <source>
        <dbReference type="ARBA" id="ARBA00022523"/>
    </source>
</evidence>
<keyword evidence="6" id="KW-0052">Apoplast</keyword>
<dbReference type="AlphaFoldDB" id="A0A835IJ88"/>
<dbReference type="InterPro" id="IPR001117">
    <property type="entry name" value="Cu-oxidase_2nd"/>
</dbReference>
<evidence type="ECO:0000256" key="8">
    <source>
        <dbReference type="ARBA" id="ARBA00022723"/>
    </source>
</evidence>
<dbReference type="GO" id="GO:0048046">
    <property type="term" value="C:apoplast"/>
    <property type="evidence" value="ECO:0007669"/>
    <property type="project" value="UniProtKB-SubCell"/>
</dbReference>
<evidence type="ECO:0000256" key="12">
    <source>
        <dbReference type="ARBA" id="ARBA00023185"/>
    </source>
</evidence>